<keyword evidence="2" id="KW-1185">Reference proteome</keyword>
<reference evidence="1 2" key="1">
    <citation type="submission" date="2019-04" db="EMBL/GenBank/DDBJ databases">
        <title>Sphingobacterium olei sp. nov., isolated from oil-contaminated soil.</title>
        <authorList>
            <person name="Liu B."/>
        </authorList>
    </citation>
    <scope>NUCLEOTIDE SEQUENCE [LARGE SCALE GENOMIC DNA]</scope>
    <source>
        <strain evidence="1 2">HAL-9</strain>
    </source>
</reference>
<accession>A0A4V5MME4</accession>
<proteinExistence type="predicted"/>
<comment type="caution">
    <text evidence="1">The sequence shown here is derived from an EMBL/GenBank/DDBJ whole genome shotgun (WGS) entry which is preliminary data.</text>
</comment>
<protein>
    <submittedName>
        <fullName evidence="1">Uncharacterized protein</fullName>
    </submittedName>
</protein>
<organism evidence="1 2">
    <name type="scientific">Sphingobacterium olei</name>
    <dbReference type="NCBI Taxonomy" id="2571155"/>
    <lineage>
        <taxon>Bacteria</taxon>
        <taxon>Pseudomonadati</taxon>
        <taxon>Bacteroidota</taxon>
        <taxon>Sphingobacteriia</taxon>
        <taxon>Sphingobacteriales</taxon>
        <taxon>Sphingobacteriaceae</taxon>
        <taxon>Sphingobacterium</taxon>
    </lineage>
</organism>
<dbReference type="Proteomes" id="UP000306808">
    <property type="component" value="Unassembled WGS sequence"/>
</dbReference>
<dbReference type="EMBL" id="SUME01000004">
    <property type="protein sequence ID" value="TJZ60628.1"/>
    <property type="molecule type" value="Genomic_DNA"/>
</dbReference>
<evidence type="ECO:0000313" key="1">
    <source>
        <dbReference type="EMBL" id="TJZ60628.1"/>
    </source>
</evidence>
<gene>
    <name evidence="1" type="ORF">FAZ15_11590</name>
</gene>
<name>A0A4V5MME4_9SPHI</name>
<evidence type="ECO:0000313" key="2">
    <source>
        <dbReference type="Proteomes" id="UP000306808"/>
    </source>
</evidence>
<sequence>METKQLISSVEEATATVLPRWKASESFLIPWQDERPYKLSKEYILQFYEDKRQQTMYISSILGGILPLKLRPSIAVIVSDRKNMSMPTSCYAAIVSNKRS</sequence>
<dbReference type="AlphaFoldDB" id="A0A4V5MME4"/>